<evidence type="ECO:0000256" key="8">
    <source>
        <dbReference type="SAM" id="MobiDB-lite"/>
    </source>
</evidence>
<dbReference type="GO" id="GO:0005249">
    <property type="term" value="F:voltage-gated potassium channel activity"/>
    <property type="evidence" value="ECO:0007669"/>
    <property type="project" value="InterPro"/>
</dbReference>
<evidence type="ECO:0000256" key="5">
    <source>
        <dbReference type="ARBA" id="ARBA00023065"/>
    </source>
</evidence>
<keyword evidence="7" id="KW-0407">Ion channel</keyword>
<evidence type="ECO:0000256" key="3">
    <source>
        <dbReference type="ARBA" id="ARBA00022692"/>
    </source>
</evidence>
<dbReference type="GO" id="GO:0016020">
    <property type="term" value="C:membrane"/>
    <property type="evidence" value="ECO:0007669"/>
    <property type="project" value="UniProtKB-SubCell"/>
</dbReference>
<sequence>MMQASLSNSIQRAGTCDAIKMEANERQLRKLNTYAAPDFHIADPNDQETLQQTIDHWGNAIVMTERNIARIAWSLIIFIILAYIASIYLYRFTFCSFHIGPDGADPIGEHSASWNAFDTVVDVLFWCDLVLNFFFSYRNARGIEVDSLKLISWQYVTGYFWVNLIACVPETVGEAIMRLFVEESRLDFRVARLTRLQRITRLTRLLRLTRLVKCLTARSRLACVQWFQSLRGVRIINFIAGLVFSLHLFACGWYLCAALHDDVHETWVARRTISDGRSLLEGPPMEQWLHAMYFVLTVFTTVGFGDMSAGTEAEILFVAATMLYGAVIHSIIISEVIRVVTSTDQVSEFIDKQMSLCEAFAEHTQLPWDAQSCMKEEIRYRARSWATNKFDKGEMKELITGKNLPRWLLGSLPAAMFQGRLLKNALFRAGAAHVPPRLPCLLAVHLQQSEFEAGEIVYQMHDFPFNLFLVLSGVFAHIALPKDVGGVDAVYEAPDAVKGNGGNPKDDTFKKSVTVAQGGSSKGKLRRFLSNYTTASKSAPARRESGDHSPQNDNSHLYPYRLCGCNTYFGDVEMLRSRPRHTTVRCESTTALTMALHKTDFSELRDQFPQFAALWTYAAVRREGMRQEQLKRLTHGLSYRALAVCQIQKYWRSTRGMRTQASANSVRRGHSGSQDGDEVPIPDMHNMARKQYLNNATVKIMDKKDCSLQESTEGDVVSRRLDVIRVDIDILRQDMRKVVNALGALTGEGSRPVNVAAAPAAAAAATTISM</sequence>
<dbReference type="PROSITE" id="PS50042">
    <property type="entry name" value="CNMP_BINDING_3"/>
    <property type="match status" value="1"/>
</dbReference>
<gene>
    <name evidence="11" type="ORF">AMON00008_LOCUS16576</name>
</gene>
<dbReference type="PANTHER" id="PTHR47823:SF9">
    <property type="entry name" value="CHROMOSOME UNDETERMINED SCAFFOLD_10, WHOLE GENOME SHOTGUN SEQUENCE"/>
    <property type="match status" value="1"/>
</dbReference>
<organism evidence="11">
    <name type="scientific">Alexandrium monilatum</name>
    <dbReference type="NCBI Taxonomy" id="311494"/>
    <lineage>
        <taxon>Eukaryota</taxon>
        <taxon>Sar</taxon>
        <taxon>Alveolata</taxon>
        <taxon>Dinophyceae</taxon>
        <taxon>Gonyaulacales</taxon>
        <taxon>Pyrocystaceae</taxon>
        <taxon>Alexandrium</taxon>
    </lineage>
</organism>
<evidence type="ECO:0000256" key="7">
    <source>
        <dbReference type="ARBA" id="ARBA00023303"/>
    </source>
</evidence>
<dbReference type="AlphaFoldDB" id="A0A7S4Q9X2"/>
<dbReference type="InterPro" id="IPR014710">
    <property type="entry name" value="RmlC-like_jellyroll"/>
</dbReference>
<dbReference type="InterPro" id="IPR005821">
    <property type="entry name" value="Ion_trans_dom"/>
</dbReference>
<dbReference type="InterPro" id="IPR000595">
    <property type="entry name" value="cNMP-bd_dom"/>
</dbReference>
<keyword evidence="5" id="KW-0406">Ion transport</keyword>
<evidence type="ECO:0000256" key="2">
    <source>
        <dbReference type="ARBA" id="ARBA00022448"/>
    </source>
</evidence>
<proteinExistence type="predicted"/>
<keyword evidence="3 9" id="KW-0812">Transmembrane</keyword>
<dbReference type="EMBL" id="HBNR01024689">
    <property type="protein sequence ID" value="CAE4576956.1"/>
    <property type="molecule type" value="Transcribed_RNA"/>
</dbReference>
<dbReference type="Pfam" id="PF00520">
    <property type="entry name" value="Ion_trans"/>
    <property type="match status" value="1"/>
</dbReference>
<feature type="region of interest" description="Disordered" evidence="8">
    <location>
        <begin position="658"/>
        <end position="682"/>
    </location>
</feature>
<comment type="subcellular location">
    <subcellularLocation>
        <location evidence="1">Membrane</location>
        <topology evidence="1">Multi-pass membrane protein</topology>
    </subcellularLocation>
</comment>
<keyword evidence="2" id="KW-0813">Transport</keyword>
<feature type="transmembrane region" description="Helical" evidence="9">
    <location>
        <begin position="235"/>
        <end position="255"/>
    </location>
</feature>
<dbReference type="InterPro" id="IPR003938">
    <property type="entry name" value="K_chnl_volt-dep_EAG/ELK/ERG"/>
</dbReference>
<feature type="transmembrane region" description="Helical" evidence="9">
    <location>
        <begin position="287"/>
        <end position="304"/>
    </location>
</feature>
<feature type="transmembrane region" description="Helical" evidence="9">
    <location>
        <begin position="316"/>
        <end position="337"/>
    </location>
</feature>
<accession>A0A7S4Q9X2</accession>
<dbReference type="SUPFAM" id="SSF81324">
    <property type="entry name" value="Voltage-gated potassium channels"/>
    <property type="match status" value="1"/>
</dbReference>
<keyword evidence="4 9" id="KW-1133">Transmembrane helix</keyword>
<evidence type="ECO:0000256" key="4">
    <source>
        <dbReference type="ARBA" id="ARBA00022989"/>
    </source>
</evidence>
<evidence type="ECO:0000313" key="11">
    <source>
        <dbReference type="EMBL" id="CAE4576956.1"/>
    </source>
</evidence>
<evidence type="ECO:0000256" key="6">
    <source>
        <dbReference type="ARBA" id="ARBA00023136"/>
    </source>
</evidence>
<protein>
    <recommendedName>
        <fullName evidence="10">Cyclic nucleotide-binding domain-containing protein</fullName>
    </recommendedName>
</protein>
<dbReference type="InterPro" id="IPR018490">
    <property type="entry name" value="cNMP-bd_dom_sf"/>
</dbReference>
<dbReference type="Gene3D" id="2.60.120.10">
    <property type="entry name" value="Jelly Rolls"/>
    <property type="match status" value="1"/>
</dbReference>
<dbReference type="PANTHER" id="PTHR47823">
    <property type="entry name" value="ION_TRANS DOMAIN-CONTAINING PROTEIN"/>
    <property type="match status" value="1"/>
</dbReference>
<reference evidence="11" key="1">
    <citation type="submission" date="2021-01" db="EMBL/GenBank/DDBJ databases">
        <authorList>
            <person name="Corre E."/>
            <person name="Pelletier E."/>
            <person name="Niang G."/>
            <person name="Scheremetjew M."/>
            <person name="Finn R."/>
            <person name="Kale V."/>
            <person name="Holt S."/>
            <person name="Cochrane G."/>
            <person name="Meng A."/>
            <person name="Brown T."/>
            <person name="Cohen L."/>
        </authorList>
    </citation>
    <scope>NUCLEOTIDE SEQUENCE</scope>
    <source>
        <strain evidence="11">CCMP3105</strain>
    </source>
</reference>
<dbReference type="Gene3D" id="1.10.287.70">
    <property type="match status" value="1"/>
</dbReference>
<evidence type="ECO:0000256" key="1">
    <source>
        <dbReference type="ARBA" id="ARBA00004141"/>
    </source>
</evidence>
<dbReference type="SUPFAM" id="SSF51206">
    <property type="entry name" value="cAMP-binding domain-like"/>
    <property type="match status" value="1"/>
</dbReference>
<feature type="transmembrane region" description="Helical" evidence="9">
    <location>
        <begin position="112"/>
        <end position="135"/>
    </location>
</feature>
<feature type="transmembrane region" description="Helical" evidence="9">
    <location>
        <begin position="71"/>
        <end position="92"/>
    </location>
</feature>
<evidence type="ECO:0000259" key="10">
    <source>
        <dbReference type="PROSITE" id="PS50042"/>
    </source>
</evidence>
<name>A0A7S4Q9X2_9DINO</name>
<feature type="domain" description="Cyclic nucleotide-binding" evidence="10">
    <location>
        <begin position="568"/>
        <end position="604"/>
    </location>
</feature>
<keyword evidence="6 9" id="KW-0472">Membrane</keyword>
<dbReference type="PRINTS" id="PR01463">
    <property type="entry name" value="EAGCHANLFMLY"/>
</dbReference>
<evidence type="ECO:0000256" key="9">
    <source>
        <dbReference type="SAM" id="Phobius"/>
    </source>
</evidence>